<dbReference type="InterPro" id="IPR050428">
    <property type="entry name" value="TCS_sensor_his_kinase"/>
</dbReference>
<keyword evidence="4" id="KW-0597">Phosphoprotein</keyword>
<evidence type="ECO:0000256" key="3">
    <source>
        <dbReference type="ARBA" id="ARBA00012438"/>
    </source>
</evidence>
<dbReference type="CDD" id="cd00082">
    <property type="entry name" value="HisKA"/>
    <property type="match status" value="1"/>
</dbReference>
<keyword evidence="8 13" id="KW-1133">Transmembrane helix</keyword>
<evidence type="ECO:0000256" key="13">
    <source>
        <dbReference type="SAM" id="Phobius"/>
    </source>
</evidence>
<feature type="compositionally biased region" description="Acidic residues" evidence="12">
    <location>
        <begin position="112"/>
        <end position="129"/>
    </location>
</feature>
<dbReference type="SMART" id="SM00388">
    <property type="entry name" value="HisKA"/>
    <property type="match status" value="1"/>
</dbReference>
<dbReference type="Pfam" id="PF00512">
    <property type="entry name" value="HisKA"/>
    <property type="match status" value="1"/>
</dbReference>
<dbReference type="InterPro" id="IPR004358">
    <property type="entry name" value="Sig_transdc_His_kin-like_C"/>
</dbReference>
<dbReference type="PROSITE" id="PS50109">
    <property type="entry name" value="HIS_KIN"/>
    <property type="match status" value="1"/>
</dbReference>
<dbReference type="InterPro" id="IPR003594">
    <property type="entry name" value="HATPase_dom"/>
</dbReference>
<evidence type="ECO:0000256" key="6">
    <source>
        <dbReference type="ARBA" id="ARBA00022692"/>
    </source>
</evidence>
<dbReference type="InterPro" id="IPR003661">
    <property type="entry name" value="HisK_dim/P_dom"/>
</dbReference>
<evidence type="ECO:0000313" key="17">
    <source>
        <dbReference type="Proteomes" id="UP001428817"/>
    </source>
</evidence>
<feature type="compositionally biased region" description="Pro residues" evidence="12">
    <location>
        <begin position="201"/>
        <end position="210"/>
    </location>
</feature>
<dbReference type="PROSITE" id="PS50885">
    <property type="entry name" value="HAMP"/>
    <property type="match status" value="1"/>
</dbReference>
<keyword evidence="17" id="KW-1185">Reference proteome</keyword>
<evidence type="ECO:0000256" key="9">
    <source>
        <dbReference type="ARBA" id="ARBA00023012"/>
    </source>
</evidence>
<dbReference type="SUPFAM" id="SSF47384">
    <property type="entry name" value="Homodimeric domain of signal transducing histidine kinase"/>
    <property type="match status" value="1"/>
</dbReference>
<dbReference type="SUPFAM" id="SSF158472">
    <property type="entry name" value="HAMP domain-like"/>
    <property type="match status" value="1"/>
</dbReference>
<dbReference type="Gene3D" id="6.10.340.10">
    <property type="match status" value="1"/>
</dbReference>
<evidence type="ECO:0000256" key="4">
    <source>
        <dbReference type="ARBA" id="ARBA00022553"/>
    </source>
</evidence>
<dbReference type="InterPro" id="IPR003660">
    <property type="entry name" value="HAMP_dom"/>
</dbReference>
<organism evidence="16 17">
    <name type="scientific">Pseudonocardia eucalypti</name>
    <dbReference type="NCBI Taxonomy" id="648755"/>
    <lineage>
        <taxon>Bacteria</taxon>
        <taxon>Bacillati</taxon>
        <taxon>Actinomycetota</taxon>
        <taxon>Actinomycetes</taxon>
        <taxon>Pseudonocardiales</taxon>
        <taxon>Pseudonocardiaceae</taxon>
        <taxon>Pseudonocardia</taxon>
    </lineage>
</organism>
<dbReference type="RefSeq" id="WP_345702930.1">
    <property type="nucleotide sequence ID" value="NZ_BAABJP010000015.1"/>
</dbReference>
<dbReference type="PRINTS" id="PR00344">
    <property type="entry name" value="BCTRLSENSOR"/>
</dbReference>
<dbReference type="EC" id="2.7.13.3" evidence="3"/>
<dbReference type="CDD" id="cd06225">
    <property type="entry name" value="HAMP"/>
    <property type="match status" value="1"/>
</dbReference>
<dbReference type="PANTHER" id="PTHR45436:SF5">
    <property type="entry name" value="SENSOR HISTIDINE KINASE TRCS"/>
    <property type="match status" value="1"/>
</dbReference>
<feature type="region of interest" description="Disordered" evidence="12">
    <location>
        <begin position="95"/>
        <end position="221"/>
    </location>
</feature>
<comment type="caution">
    <text evidence="16">The sequence shown here is derived from an EMBL/GenBank/DDBJ whole genome shotgun (WGS) entry which is preliminary data.</text>
</comment>
<evidence type="ECO:0000259" key="15">
    <source>
        <dbReference type="PROSITE" id="PS50885"/>
    </source>
</evidence>
<dbReference type="Proteomes" id="UP001428817">
    <property type="component" value="Unassembled WGS sequence"/>
</dbReference>
<reference evidence="17" key="1">
    <citation type="journal article" date="2019" name="Int. J. Syst. Evol. Microbiol.">
        <title>The Global Catalogue of Microorganisms (GCM) 10K type strain sequencing project: providing services to taxonomists for standard genome sequencing and annotation.</title>
        <authorList>
            <consortium name="The Broad Institute Genomics Platform"/>
            <consortium name="The Broad Institute Genome Sequencing Center for Infectious Disease"/>
            <person name="Wu L."/>
            <person name="Ma J."/>
        </authorList>
    </citation>
    <scope>NUCLEOTIDE SEQUENCE [LARGE SCALE GENOMIC DNA]</scope>
    <source>
        <strain evidence="17">JCM 18303</strain>
    </source>
</reference>
<evidence type="ECO:0000256" key="8">
    <source>
        <dbReference type="ARBA" id="ARBA00022989"/>
    </source>
</evidence>
<keyword evidence="5" id="KW-0808">Transferase</keyword>
<dbReference type="SUPFAM" id="SSF55874">
    <property type="entry name" value="ATPase domain of HSP90 chaperone/DNA topoisomerase II/histidine kinase"/>
    <property type="match status" value="1"/>
</dbReference>
<dbReference type="PANTHER" id="PTHR45436">
    <property type="entry name" value="SENSOR HISTIDINE KINASE YKOH"/>
    <property type="match status" value="1"/>
</dbReference>
<evidence type="ECO:0000259" key="14">
    <source>
        <dbReference type="PROSITE" id="PS50109"/>
    </source>
</evidence>
<keyword evidence="9" id="KW-0902">Two-component regulatory system</keyword>
<feature type="coiled-coil region" evidence="11">
    <location>
        <begin position="319"/>
        <end position="353"/>
    </location>
</feature>
<gene>
    <name evidence="16" type="ORF">GCM10023321_38670</name>
</gene>
<sequence length="569" mass="59177">MTDERLHTVSLRLRVVLFSLVVLGAVMVLVGGLSLVFVGAQSRAELGRRLNDGAAQAASLASQRVPPDRIVLQVSSPSVVVRLVAPDGVVYGSRFGVAPRPARCPGGRNCDTDDEDGPDGLGDPEEADEPPVPPMPPGPPMVPGMPGGPFVVPGAPGGPTGSPGTPGGPFVSPTPGGPFVTPGTPGGPPGASGTPGEPGVSGPPGPPWMGPPGHRDRLERWKPADRVVRRVLPDGSRLTLYGDVRQLVGIQRRLGELLLLLGLGGLAAAALGLMVSTRLALRPLDTMTSLARSIAAGDRGHRLAPTRTTTELGRTAAAFDDMLDALEGAERAAREAEAAARDSEATAVESEARTRRFVADAAHELRTPITGLRAAAEAALRTGATGEDRDRLQLLLIREAGRAGRLVEDLLSMAQIDAGLRLTPEPVELRALADAEAERVRLLAPSVHVDVAGDPLTVRADPQRLSQVLANLLDNARRYTPEDGTITVAVRRGDGRALVTVADTGPGVPEADRERIFDRLVRLDESRGRSGGLGGAGLGLAIARGIARAHGGELRCGADSVFELTLPLH</sequence>
<dbReference type="CDD" id="cd00075">
    <property type="entry name" value="HATPase"/>
    <property type="match status" value="1"/>
</dbReference>
<dbReference type="InterPro" id="IPR005467">
    <property type="entry name" value="His_kinase_dom"/>
</dbReference>
<evidence type="ECO:0000256" key="12">
    <source>
        <dbReference type="SAM" id="MobiDB-lite"/>
    </source>
</evidence>
<dbReference type="Gene3D" id="1.10.287.130">
    <property type="match status" value="1"/>
</dbReference>
<evidence type="ECO:0000256" key="5">
    <source>
        <dbReference type="ARBA" id="ARBA00022679"/>
    </source>
</evidence>
<dbReference type="Pfam" id="PF02518">
    <property type="entry name" value="HATPase_c"/>
    <property type="match status" value="1"/>
</dbReference>
<feature type="domain" description="Histidine kinase" evidence="14">
    <location>
        <begin position="360"/>
        <end position="569"/>
    </location>
</feature>
<dbReference type="EMBL" id="BAABJP010000015">
    <property type="protein sequence ID" value="GAA5158624.1"/>
    <property type="molecule type" value="Genomic_DNA"/>
</dbReference>
<evidence type="ECO:0000256" key="7">
    <source>
        <dbReference type="ARBA" id="ARBA00022777"/>
    </source>
</evidence>
<dbReference type="Gene3D" id="3.30.565.10">
    <property type="entry name" value="Histidine kinase-like ATPase, C-terminal domain"/>
    <property type="match status" value="1"/>
</dbReference>
<keyword evidence="11" id="KW-0175">Coiled coil</keyword>
<evidence type="ECO:0000256" key="11">
    <source>
        <dbReference type="SAM" id="Coils"/>
    </source>
</evidence>
<feature type="domain" description="HAMP" evidence="15">
    <location>
        <begin position="278"/>
        <end position="331"/>
    </location>
</feature>
<evidence type="ECO:0000256" key="2">
    <source>
        <dbReference type="ARBA" id="ARBA00004236"/>
    </source>
</evidence>
<feature type="compositionally biased region" description="Gly residues" evidence="12">
    <location>
        <begin position="155"/>
        <end position="167"/>
    </location>
</feature>
<feature type="compositionally biased region" description="Low complexity" evidence="12">
    <location>
        <begin position="168"/>
        <end position="183"/>
    </location>
</feature>
<feature type="compositionally biased region" description="Pro residues" evidence="12">
    <location>
        <begin position="130"/>
        <end position="143"/>
    </location>
</feature>
<name>A0ABP9QAJ5_9PSEU</name>
<dbReference type="SMART" id="SM00304">
    <property type="entry name" value="HAMP"/>
    <property type="match status" value="1"/>
</dbReference>
<proteinExistence type="predicted"/>
<accession>A0ABP9QAJ5</accession>
<dbReference type="InterPro" id="IPR036890">
    <property type="entry name" value="HATPase_C_sf"/>
</dbReference>
<dbReference type="Pfam" id="PF00672">
    <property type="entry name" value="HAMP"/>
    <property type="match status" value="1"/>
</dbReference>
<dbReference type="SMART" id="SM00387">
    <property type="entry name" value="HATPase_c"/>
    <property type="match status" value="1"/>
</dbReference>
<keyword evidence="6 13" id="KW-0812">Transmembrane</keyword>
<dbReference type="InterPro" id="IPR036097">
    <property type="entry name" value="HisK_dim/P_sf"/>
</dbReference>
<evidence type="ECO:0000313" key="16">
    <source>
        <dbReference type="EMBL" id="GAA5158624.1"/>
    </source>
</evidence>
<protein>
    <recommendedName>
        <fullName evidence="3">histidine kinase</fullName>
        <ecNumber evidence="3">2.7.13.3</ecNumber>
    </recommendedName>
</protein>
<feature type="transmembrane region" description="Helical" evidence="13">
    <location>
        <begin position="257"/>
        <end position="281"/>
    </location>
</feature>
<evidence type="ECO:0000256" key="1">
    <source>
        <dbReference type="ARBA" id="ARBA00000085"/>
    </source>
</evidence>
<evidence type="ECO:0000256" key="10">
    <source>
        <dbReference type="ARBA" id="ARBA00023136"/>
    </source>
</evidence>
<comment type="catalytic activity">
    <reaction evidence="1">
        <text>ATP + protein L-histidine = ADP + protein N-phospho-L-histidine.</text>
        <dbReference type="EC" id="2.7.13.3"/>
    </reaction>
</comment>
<keyword evidence="7" id="KW-0418">Kinase</keyword>
<keyword evidence="10 13" id="KW-0472">Membrane</keyword>
<feature type="compositionally biased region" description="Low complexity" evidence="12">
    <location>
        <begin position="191"/>
        <end position="200"/>
    </location>
</feature>
<comment type="subcellular location">
    <subcellularLocation>
        <location evidence="2">Cell membrane</location>
    </subcellularLocation>
</comment>
<feature type="transmembrane region" description="Helical" evidence="13">
    <location>
        <begin position="15"/>
        <end position="40"/>
    </location>
</feature>